<proteinExistence type="predicted"/>
<dbReference type="AlphaFoldDB" id="A0A3N1XPF3"/>
<dbReference type="Pfam" id="PF08282">
    <property type="entry name" value="Hydrolase_3"/>
    <property type="match status" value="1"/>
</dbReference>
<dbReference type="InterPro" id="IPR023214">
    <property type="entry name" value="HAD_sf"/>
</dbReference>
<evidence type="ECO:0000313" key="2">
    <source>
        <dbReference type="Proteomes" id="UP000273083"/>
    </source>
</evidence>
<dbReference type="InterPro" id="IPR036412">
    <property type="entry name" value="HAD-like_sf"/>
</dbReference>
<dbReference type="Gene3D" id="3.30.1240.10">
    <property type="match status" value="1"/>
</dbReference>
<evidence type="ECO:0000313" key="1">
    <source>
        <dbReference type="EMBL" id="ROR28553.1"/>
    </source>
</evidence>
<sequence length="271" mass="30383">MAYKMLVLDIDGTLTNTRKEITPKTLEAIKHLQKRDEIVVLASGRPTAGILPIAEKLELSKHGGYILSFNGAKVFDCKTGEAIYQKVLPRDIIPSIYEEAVKYNVGIITYKDNSIISGIGMDEFIQKEAKINHIEVEITDSFVDYITFDVNKCLMTGEPTHLAKVELEMQAKYGHMLSIYRSEPYFLEIMPLNIDKAYSLGKLLNYLGLSKDEMICMGDGFNDRSMIQFAGLGVAMSNAQDVVKEDADYITYSNDRDGVAHVIEKFIINCA</sequence>
<reference evidence="1 2" key="1">
    <citation type="submission" date="2018-11" db="EMBL/GenBank/DDBJ databases">
        <title>Genomic Encyclopedia of Type Strains, Phase IV (KMG-IV): sequencing the most valuable type-strain genomes for metagenomic binning, comparative biology and taxonomic classification.</title>
        <authorList>
            <person name="Goeker M."/>
        </authorList>
    </citation>
    <scope>NUCLEOTIDE SEQUENCE [LARGE SCALE GENOMIC DNA]</scope>
    <source>
        <strain evidence="1 2">DSM 26537</strain>
    </source>
</reference>
<dbReference type="InterPro" id="IPR000150">
    <property type="entry name" value="Cof"/>
</dbReference>
<dbReference type="CDD" id="cd07516">
    <property type="entry name" value="HAD_Pase"/>
    <property type="match status" value="1"/>
</dbReference>
<gene>
    <name evidence="1" type="ORF">EDD66_104139</name>
</gene>
<dbReference type="OrthoDB" id="9781413at2"/>
<dbReference type="SFLD" id="SFLDS00003">
    <property type="entry name" value="Haloacid_Dehalogenase"/>
    <property type="match status" value="1"/>
</dbReference>
<dbReference type="GO" id="GO:0005829">
    <property type="term" value="C:cytosol"/>
    <property type="evidence" value="ECO:0007669"/>
    <property type="project" value="TreeGrafter"/>
</dbReference>
<organism evidence="1 2">
    <name type="scientific">Mobilisporobacter senegalensis</name>
    <dbReference type="NCBI Taxonomy" id="1329262"/>
    <lineage>
        <taxon>Bacteria</taxon>
        <taxon>Bacillati</taxon>
        <taxon>Bacillota</taxon>
        <taxon>Clostridia</taxon>
        <taxon>Lachnospirales</taxon>
        <taxon>Lachnospiraceae</taxon>
        <taxon>Mobilisporobacter</taxon>
    </lineage>
</organism>
<protein>
    <recommendedName>
        <fullName evidence="3">Cof subfamily protein (Haloacid dehalogenase superfamily)/HAD superfamily hydrolase (TIGR01484 family)</fullName>
    </recommendedName>
</protein>
<dbReference type="EMBL" id="RJVG01000004">
    <property type="protein sequence ID" value="ROR28553.1"/>
    <property type="molecule type" value="Genomic_DNA"/>
</dbReference>
<dbReference type="NCBIfam" id="TIGR01484">
    <property type="entry name" value="HAD-SF-IIB"/>
    <property type="match status" value="1"/>
</dbReference>
<dbReference type="GO" id="GO:0016791">
    <property type="term" value="F:phosphatase activity"/>
    <property type="evidence" value="ECO:0007669"/>
    <property type="project" value="TreeGrafter"/>
</dbReference>
<dbReference type="SFLD" id="SFLDG01140">
    <property type="entry name" value="C2.B:_Phosphomannomutase_and_P"/>
    <property type="match status" value="1"/>
</dbReference>
<dbReference type="SUPFAM" id="SSF56784">
    <property type="entry name" value="HAD-like"/>
    <property type="match status" value="1"/>
</dbReference>
<dbReference type="PROSITE" id="PS01229">
    <property type="entry name" value="COF_2"/>
    <property type="match status" value="1"/>
</dbReference>
<comment type="caution">
    <text evidence="1">The sequence shown here is derived from an EMBL/GenBank/DDBJ whole genome shotgun (WGS) entry which is preliminary data.</text>
</comment>
<accession>A0A3N1XPF3</accession>
<dbReference type="Proteomes" id="UP000273083">
    <property type="component" value="Unassembled WGS sequence"/>
</dbReference>
<dbReference type="NCBIfam" id="TIGR00099">
    <property type="entry name" value="Cof-subfamily"/>
    <property type="match status" value="1"/>
</dbReference>
<name>A0A3N1XPF3_9FIRM</name>
<dbReference type="RefSeq" id="WP_123609054.1">
    <property type="nucleotide sequence ID" value="NZ_RJVG01000004.1"/>
</dbReference>
<dbReference type="PANTHER" id="PTHR10000">
    <property type="entry name" value="PHOSPHOSERINE PHOSPHATASE"/>
    <property type="match status" value="1"/>
</dbReference>
<dbReference type="PANTHER" id="PTHR10000:SF8">
    <property type="entry name" value="HAD SUPERFAMILY HYDROLASE-LIKE, TYPE 3"/>
    <property type="match status" value="1"/>
</dbReference>
<dbReference type="SFLD" id="SFLDG01144">
    <property type="entry name" value="C2.B.4:_PGP_Like"/>
    <property type="match status" value="1"/>
</dbReference>
<dbReference type="PRINTS" id="PR00119">
    <property type="entry name" value="CATATPASE"/>
</dbReference>
<keyword evidence="2" id="KW-1185">Reference proteome</keyword>
<evidence type="ECO:0008006" key="3">
    <source>
        <dbReference type="Google" id="ProtNLM"/>
    </source>
</evidence>
<dbReference type="Gene3D" id="3.40.50.1000">
    <property type="entry name" value="HAD superfamily/HAD-like"/>
    <property type="match status" value="1"/>
</dbReference>
<dbReference type="InterPro" id="IPR006379">
    <property type="entry name" value="HAD-SF_hydro_IIB"/>
</dbReference>
<dbReference type="GO" id="GO:0000287">
    <property type="term" value="F:magnesium ion binding"/>
    <property type="evidence" value="ECO:0007669"/>
    <property type="project" value="TreeGrafter"/>
</dbReference>